<dbReference type="Proteomes" id="UP001055439">
    <property type="component" value="Chromosome 3"/>
</dbReference>
<reference evidence="1" key="1">
    <citation type="submission" date="2022-05" db="EMBL/GenBank/DDBJ databases">
        <title>The Musa troglodytarum L. genome provides insights into the mechanism of non-climacteric behaviour and enrichment of carotenoids.</title>
        <authorList>
            <person name="Wang J."/>
        </authorList>
    </citation>
    <scope>NUCLEOTIDE SEQUENCE</scope>
    <source>
        <tissue evidence="1">Leaf</tissue>
    </source>
</reference>
<proteinExistence type="predicted"/>
<organism evidence="1 2">
    <name type="scientific">Musa troglodytarum</name>
    <name type="common">fe'i banana</name>
    <dbReference type="NCBI Taxonomy" id="320322"/>
    <lineage>
        <taxon>Eukaryota</taxon>
        <taxon>Viridiplantae</taxon>
        <taxon>Streptophyta</taxon>
        <taxon>Embryophyta</taxon>
        <taxon>Tracheophyta</taxon>
        <taxon>Spermatophyta</taxon>
        <taxon>Magnoliopsida</taxon>
        <taxon>Liliopsida</taxon>
        <taxon>Zingiberales</taxon>
        <taxon>Musaceae</taxon>
        <taxon>Musa</taxon>
    </lineage>
</organism>
<name>A0A9E7FEQ4_9LILI</name>
<dbReference type="AlphaFoldDB" id="A0A9E7FEQ4"/>
<accession>A0A9E7FEQ4</accession>
<gene>
    <name evidence="1" type="ORF">MUK42_34098</name>
</gene>
<keyword evidence="2" id="KW-1185">Reference proteome</keyword>
<evidence type="ECO:0000313" key="1">
    <source>
        <dbReference type="EMBL" id="URD92568.1"/>
    </source>
</evidence>
<evidence type="ECO:0000313" key="2">
    <source>
        <dbReference type="Proteomes" id="UP001055439"/>
    </source>
</evidence>
<protein>
    <submittedName>
        <fullName evidence="1">Uncharacterized protein</fullName>
    </submittedName>
</protein>
<sequence length="61" mass="6654">MEMRIQLSPYSHPSSPSRSSSAICLPSPFSLVQPLGGGDFHCKPLAASLYKSDPMILYKNN</sequence>
<dbReference type="EMBL" id="CP097505">
    <property type="protein sequence ID" value="URD92568.1"/>
    <property type="molecule type" value="Genomic_DNA"/>
</dbReference>